<keyword evidence="2" id="KW-0812">Transmembrane</keyword>
<reference evidence="6 7" key="1">
    <citation type="journal article" date="2018" name="PLoS Genet.">
        <title>Population sequencing reveals clonal diversity and ancestral inbreeding in the grapevine cultivar Chardonnay.</title>
        <authorList>
            <person name="Roach M.J."/>
            <person name="Johnson D.L."/>
            <person name="Bohlmann J."/>
            <person name="van Vuuren H.J."/>
            <person name="Jones S.J."/>
            <person name="Pretorius I.S."/>
            <person name="Schmidt S.A."/>
            <person name="Borneman A.R."/>
        </authorList>
    </citation>
    <scope>NUCLEOTIDE SEQUENCE [LARGE SCALE GENOMIC DNA]</scope>
    <source>
        <strain evidence="7">cv. Chardonnay</strain>
        <tissue evidence="6">Leaf</tissue>
    </source>
</reference>
<accession>A0A438HQT6</accession>
<dbReference type="PANTHER" id="PTHR24064">
    <property type="entry name" value="SOLUTE CARRIER FAMILY 22 MEMBER"/>
    <property type="match status" value="1"/>
</dbReference>
<keyword evidence="3" id="KW-1133">Transmembrane helix</keyword>
<evidence type="ECO:0000256" key="1">
    <source>
        <dbReference type="ARBA" id="ARBA00004141"/>
    </source>
</evidence>
<sequence length="286" mass="32885">MFGAAPAALTYYWRMKMPETARYTALVAKNARKAAADMSKVLQVDIEAEETKVEKLAMEPANSFGLFSRQFARRHGLHLLGTTSTWFLLDIAFYSQNLFQKDIFSAIGWIPKAETMNAIHEVCYSTDGFLLHDRVHVCACYSLPSLDFSAQPNRVRRNVLIDLLLCKFWTQCNHLCSASRDFPSKAKINLPWYICSIWEGWCHNWGVWLPVCFPKPRQNSDGCRLPTWYWNEKFAHCAWSNHFLGMLFTFLVPEPKGKSLEEMTGENEDDSPELDMQPPTNRTVPV</sequence>
<feature type="region of interest" description="Disordered" evidence="5">
    <location>
        <begin position="259"/>
        <end position="286"/>
    </location>
</feature>
<dbReference type="AlphaFoldDB" id="A0A438HQT6"/>
<evidence type="ECO:0000313" key="6">
    <source>
        <dbReference type="EMBL" id="RVW86805.1"/>
    </source>
</evidence>
<feature type="compositionally biased region" description="Acidic residues" evidence="5">
    <location>
        <begin position="263"/>
        <end position="273"/>
    </location>
</feature>
<comment type="subcellular location">
    <subcellularLocation>
        <location evidence="1">Membrane</location>
        <topology evidence="1">Multi-pass membrane protein</topology>
    </subcellularLocation>
</comment>
<dbReference type="Proteomes" id="UP000288805">
    <property type="component" value="Unassembled WGS sequence"/>
</dbReference>
<dbReference type="Gene3D" id="1.20.1250.20">
    <property type="entry name" value="MFS general substrate transporter like domains"/>
    <property type="match status" value="1"/>
</dbReference>
<comment type="caution">
    <text evidence="6">The sequence shown here is derived from an EMBL/GenBank/DDBJ whole genome shotgun (WGS) entry which is preliminary data.</text>
</comment>
<dbReference type="GO" id="GO:0016020">
    <property type="term" value="C:membrane"/>
    <property type="evidence" value="ECO:0007669"/>
    <property type="project" value="UniProtKB-SubCell"/>
</dbReference>
<organism evidence="6 7">
    <name type="scientific">Vitis vinifera</name>
    <name type="common">Grape</name>
    <dbReference type="NCBI Taxonomy" id="29760"/>
    <lineage>
        <taxon>Eukaryota</taxon>
        <taxon>Viridiplantae</taxon>
        <taxon>Streptophyta</taxon>
        <taxon>Embryophyta</taxon>
        <taxon>Tracheophyta</taxon>
        <taxon>Spermatophyta</taxon>
        <taxon>Magnoliopsida</taxon>
        <taxon>eudicotyledons</taxon>
        <taxon>Gunneridae</taxon>
        <taxon>Pentapetalae</taxon>
        <taxon>rosids</taxon>
        <taxon>Vitales</taxon>
        <taxon>Vitaceae</taxon>
        <taxon>Viteae</taxon>
        <taxon>Vitis</taxon>
    </lineage>
</organism>
<gene>
    <name evidence="6" type="primary">PHT1-3_2</name>
    <name evidence="6" type="ORF">CK203_042792</name>
</gene>
<evidence type="ECO:0000256" key="4">
    <source>
        <dbReference type="ARBA" id="ARBA00023136"/>
    </source>
</evidence>
<name>A0A438HQT6_VITVI</name>
<protein>
    <submittedName>
        <fullName evidence="6">Putative inorganic phosphate transporter 1-3</fullName>
    </submittedName>
</protein>
<evidence type="ECO:0000256" key="2">
    <source>
        <dbReference type="ARBA" id="ARBA00022692"/>
    </source>
</evidence>
<proteinExistence type="predicted"/>
<keyword evidence="4" id="KW-0472">Membrane</keyword>
<evidence type="ECO:0000256" key="5">
    <source>
        <dbReference type="SAM" id="MobiDB-lite"/>
    </source>
</evidence>
<evidence type="ECO:0000256" key="3">
    <source>
        <dbReference type="ARBA" id="ARBA00022989"/>
    </source>
</evidence>
<evidence type="ECO:0000313" key="7">
    <source>
        <dbReference type="Proteomes" id="UP000288805"/>
    </source>
</evidence>
<dbReference type="EMBL" id="QGNW01000190">
    <property type="protein sequence ID" value="RVW86805.1"/>
    <property type="molecule type" value="Genomic_DNA"/>
</dbReference>
<dbReference type="InterPro" id="IPR036259">
    <property type="entry name" value="MFS_trans_sf"/>
</dbReference>